<protein>
    <recommendedName>
        <fullName evidence="7">Oxidoreductase molybdopterin-binding domain-containing protein</fullName>
    </recommendedName>
</protein>
<dbReference type="AlphaFoldDB" id="A0A6M4ZQY9"/>
<dbReference type="SUPFAM" id="SSF56524">
    <property type="entry name" value="Oxidoreductase molybdopterin-binding domain"/>
    <property type="match status" value="1"/>
</dbReference>
<evidence type="ECO:0008006" key="7">
    <source>
        <dbReference type="Google" id="ProtNLM"/>
    </source>
</evidence>
<dbReference type="EMBL" id="CP047962">
    <property type="protein sequence ID" value="QHQ51423.1"/>
    <property type="molecule type" value="Genomic_DNA"/>
</dbReference>
<name>A0A6M4ZQY9_AERME</name>
<feature type="signal peptide" evidence="1">
    <location>
        <begin position="1"/>
        <end position="22"/>
    </location>
</feature>
<evidence type="ECO:0000313" key="6">
    <source>
        <dbReference type="Proteomes" id="UP000502657"/>
    </source>
</evidence>
<accession>A0A6M4ZQY9</accession>
<dbReference type="Proteomes" id="UP001208651">
    <property type="component" value="Unassembled WGS sequence"/>
</dbReference>
<dbReference type="EMBL" id="JAJVCY010000008">
    <property type="protein sequence ID" value="MCV3287984.1"/>
    <property type="molecule type" value="Genomic_DNA"/>
</dbReference>
<proteinExistence type="predicted"/>
<reference evidence="4 6" key="1">
    <citation type="submission" date="2019-03" db="EMBL/GenBank/DDBJ databases">
        <title>Novel transposon Tn6433 accelerates the dissemination of tet(E) in Aeromonas from aerobic biofilm under oxytetracycline stress.</title>
        <authorList>
            <person name="Shi Y."/>
            <person name="Tian Z."/>
            <person name="Zhang Y."/>
            <person name="Zhang H."/>
            <person name="Yang M."/>
        </authorList>
    </citation>
    <scope>NUCLEOTIDE SEQUENCE [LARGE SCALE GENOMIC DNA]</scope>
    <source>
        <strain evidence="4 6">R50-22</strain>
    </source>
</reference>
<reference evidence="3 5" key="2">
    <citation type="submission" date="2020-01" db="EMBL/GenBank/DDBJ databases">
        <title>Complete genome of Aeromonas media MC64.</title>
        <authorList>
            <person name="Cao G."/>
            <person name="Fu J."/>
            <person name="Zhong C."/>
        </authorList>
    </citation>
    <scope>NUCLEOTIDE SEQUENCE [LARGE SCALE GENOMIC DNA]</scope>
    <source>
        <strain evidence="3 5">MC64</strain>
    </source>
</reference>
<dbReference type="RefSeq" id="WP_005329679.1">
    <property type="nucleotide sequence ID" value="NZ_AP022188.1"/>
</dbReference>
<dbReference type="EMBL" id="CP038448">
    <property type="protein sequence ID" value="QJT40307.1"/>
    <property type="molecule type" value="Genomic_DNA"/>
</dbReference>
<dbReference type="InterPro" id="IPR036374">
    <property type="entry name" value="OxRdtase_Mopterin-bd_sf"/>
</dbReference>
<keyword evidence="6" id="KW-1185">Reference proteome</keyword>
<gene>
    <name evidence="4" type="ORF">E4188_18630</name>
    <name evidence="3" type="ORF">GWI30_11415</name>
    <name evidence="2" type="ORF">LZT28_06905</name>
</gene>
<dbReference type="GeneID" id="69413173"/>
<evidence type="ECO:0000313" key="5">
    <source>
        <dbReference type="Proteomes" id="UP000463871"/>
    </source>
</evidence>
<feature type="chain" id="PRO_5044644688" description="Oxidoreductase molybdopterin-binding domain-containing protein" evidence="1">
    <location>
        <begin position="23"/>
        <end position="160"/>
    </location>
</feature>
<evidence type="ECO:0000313" key="4">
    <source>
        <dbReference type="EMBL" id="QJT40307.1"/>
    </source>
</evidence>
<dbReference type="Proteomes" id="UP000463871">
    <property type="component" value="Chromosome"/>
</dbReference>
<sequence length="160" mass="18197">MDIFKRGTVFLLLVLTTFSTQAAASSPLLLLILPDKREIPLDEATLAALPQTEFETATPWTVGVHRYRGPTLKAMLVAQGLKDVTQVRVTGLNDYQQQFNLARFAQVPLTLVRYQDDKPLTRRNKGPVWLLMPFSEYPELDVSSIHSYMVWQLVRIEVIP</sequence>
<dbReference type="Proteomes" id="UP000502657">
    <property type="component" value="Chromosome"/>
</dbReference>
<organism evidence="3 5">
    <name type="scientific">Aeromonas media</name>
    <dbReference type="NCBI Taxonomy" id="651"/>
    <lineage>
        <taxon>Bacteria</taxon>
        <taxon>Pseudomonadati</taxon>
        <taxon>Pseudomonadota</taxon>
        <taxon>Gammaproteobacteria</taxon>
        <taxon>Aeromonadales</taxon>
        <taxon>Aeromonadaceae</taxon>
        <taxon>Aeromonas</taxon>
    </lineage>
</organism>
<evidence type="ECO:0000313" key="3">
    <source>
        <dbReference type="EMBL" id="QHQ51423.1"/>
    </source>
</evidence>
<reference evidence="2" key="3">
    <citation type="submission" date="2022-01" db="EMBL/GenBank/DDBJ databases">
        <title>Comparison of Fish pathogen Aeromonas spp.</title>
        <authorList>
            <person name="Dubey S."/>
            <person name="Sorum H."/>
            <person name="Munangandu H.M."/>
        </authorList>
    </citation>
    <scope>NUCLEOTIDE SEQUENCE</scope>
    <source>
        <strain evidence="2">SD/21-15</strain>
    </source>
</reference>
<evidence type="ECO:0000313" key="2">
    <source>
        <dbReference type="EMBL" id="MCV3287984.1"/>
    </source>
</evidence>
<keyword evidence="1" id="KW-0732">Signal</keyword>
<evidence type="ECO:0000256" key="1">
    <source>
        <dbReference type="SAM" id="SignalP"/>
    </source>
</evidence>